<protein>
    <recommendedName>
        <fullName evidence="5">4Fe-4S ferredoxin-type domain-containing protein</fullName>
    </recommendedName>
</protein>
<evidence type="ECO:0000256" key="3">
    <source>
        <dbReference type="ARBA" id="ARBA00023004"/>
    </source>
</evidence>
<accession>A0A6F8V7C1</accession>
<keyword evidence="7" id="KW-1185">Reference proteome</keyword>
<dbReference type="EMBL" id="AP022853">
    <property type="protein sequence ID" value="BCB25733.1"/>
    <property type="molecule type" value="Genomic_DNA"/>
</dbReference>
<feature type="domain" description="4Fe-4S ferredoxin-type" evidence="5">
    <location>
        <begin position="11"/>
        <end position="40"/>
    </location>
</feature>
<dbReference type="Pfam" id="PF12838">
    <property type="entry name" value="Fer4_7"/>
    <property type="match status" value="1"/>
</dbReference>
<organism evidence="6 7">
    <name type="scientific">Sulfurimicrobium lacus</name>
    <dbReference type="NCBI Taxonomy" id="2715678"/>
    <lineage>
        <taxon>Bacteria</taxon>
        <taxon>Pseudomonadati</taxon>
        <taxon>Pseudomonadota</taxon>
        <taxon>Betaproteobacteria</taxon>
        <taxon>Nitrosomonadales</taxon>
        <taxon>Sulfuricellaceae</taxon>
        <taxon>Sulfurimicrobium</taxon>
    </lineage>
</organism>
<evidence type="ECO:0000256" key="4">
    <source>
        <dbReference type="ARBA" id="ARBA00023014"/>
    </source>
</evidence>
<dbReference type="InterPro" id="IPR017896">
    <property type="entry name" value="4Fe4S_Fe-S-bd"/>
</dbReference>
<reference evidence="7" key="1">
    <citation type="submission" date="2020-03" db="EMBL/GenBank/DDBJ databases">
        <title>Complete genome sequence of sulfur-oxidizing bacterium skT11.</title>
        <authorList>
            <person name="Kanda M."/>
            <person name="Kojima H."/>
            <person name="Fukui M."/>
        </authorList>
    </citation>
    <scope>NUCLEOTIDE SEQUENCE [LARGE SCALE GENOMIC DNA]</scope>
    <source>
        <strain evidence="7">skT11</strain>
    </source>
</reference>
<dbReference type="InterPro" id="IPR050572">
    <property type="entry name" value="Fe-S_Ferredoxin"/>
</dbReference>
<dbReference type="GO" id="GO:0046872">
    <property type="term" value="F:metal ion binding"/>
    <property type="evidence" value="ECO:0007669"/>
    <property type="project" value="UniProtKB-KW"/>
</dbReference>
<keyword evidence="3" id="KW-0408">Iron</keyword>
<name>A0A6F8V7C1_9PROT</name>
<dbReference type="Proteomes" id="UP000502260">
    <property type="component" value="Chromosome"/>
</dbReference>
<keyword evidence="1" id="KW-0004">4Fe-4S</keyword>
<dbReference type="AlphaFoldDB" id="A0A6F8V7C1"/>
<dbReference type="PROSITE" id="PS51379">
    <property type="entry name" value="4FE4S_FER_2"/>
    <property type="match status" value="2"/>
</dbReference>
<evidence type="ECO:0000313" key="6">
    <source>
        <dbReference type="EMBL" id="BCB25733.1"/>
    </source>
</evidence>
<dbReference type="GO" id="GO:0051539">
    <property type="term" value="F:4 iron, 4 sulfur cluster binding"/>
    <property type="evidence" value="ECO:0007669"/>
    <property type="project" value="UniProtKB-KW"/>
</dbReference>
<gene>
    <name evidence="6" type="ORF">SKTS_06190</name>
</gene>
<feature type="domain" description="4Fe-4S ferredoxin-type" evidence="5">
    <location>
        <begin position="47"/>
        <end position="77"/>
    </location>
</feature>
<keyword evidence="2" id="KW-0479">Metal-binding</keyword>
<dbReference type="PANTHER" id="PTHR43687">
    <property type="entry name" value="ADENYLYLSULFATE REDUCTASE, BETA SUBUNIT"/>
    <property type="match status" value="1"/>
</dbReference>
<dbReference type="PANTHER" id="PTHR43687:SF5">
    <property type="entry name" value="4FE-4S FERREDOXIN-TYPE DOMAIN-CONTAINING PROTEIN"/>
    <property type="match status" value="1"/>
</dbReference>
<proteinExistence type="predicted"/>
<dbReference type="InterPro" id="IPR017900">
    <property type="entry name" value="4Fe4S_Fe_S_CS"/>
</dbReference>
<dbReference type="RefSeq" id="WP_173060225.1">
    <property type="nucleotide sequence ID" value="NZ_AP022853.1"/>
</dbReference>
<keyword evidence="4" id="KW-0411">Iron-sulfur</keyword>
<dbReference type="SUPFAM" id="SSF54862">
    <property type="entry name" value="4Fe-4S ferredoxins"/>
    <property type="match status" value="1"/>
</dbReference>
<dbReference type="KEGG" id="slac:SKTS_06190"/>
<evidence type="ECO:0000256" key="2">
    <source>
        <dbReference type="ARBA" id="ARBA00022723"/>
    </source>
</evidence>
<evidence type="ECO:0000256" key="1">
    <source>
        <dbReference type="ARBA" id="ARBA00022485"/>
    </source>
</evidence>
<evidence type="ECO:0000259" key="5">
    <source>
        <dbReference type="PROSITE" id="PS51379"/>
    </source>
</evidence>
<dbReference type="Gene3D" id="3.30.70.20">
    <property type="match status" value="1"/>
</dbReference>
<dbReference type="PROSITE" id="PS00198">
    <property type="entry name" value="4FE4S_FER_1"/>
    <property type="match status" value="2"/>
</dbReference>
<evidence type="ECO:0000313" key="7">
    <source>
        <dbReference type="Proteomes" id="UP000502260"/>
    </source>
</evidence>
<sequence>MFFNDLKPVQGKVHINNAWCKGCGFCVQFCPTNVLDVSPEFNAKGYHPPYVKNPDDCRYCMYCQMICPEFSIFVTRLDENADAAKEEAKK</sequence>